<feature type="domain" description="Calcineurin-like phosphoesterase" evidence="1">
    <location>
        <begin position="60"/>
        <end position="213"/>
    </location>
</feature>
<organism evidence="2 3">
    <name type="scientific">Marinomonas piezotolerans</name>
    <dbReference type="NCBI Taxonomy" id="2213058"/>
    <lineage>
        <taxon>Bacteria</taxon>
        <taxon>Pseudomonadati</taxon>
        <taxon>Pseudomonadota</taxon>
        <taxon>Gammaproteobacteria</taxon>
        <taxon>Oceanospirillales</taxon>
        <taxon>Oceanospirillaceae</taxon>
        <taxon>Marinomonas</taxon>
    </lineage>
</organism>
<dbReference type="PANTHER" id="PTHR46546">
    <property type="entry name" value="SHEWANELLA-LIKE PROTEIN PHOSPHATASE 1"/>
    <property type="match status" value="1"/>
</dbReference>
<dbReference type="Proteomes" id="UP000254326">
    <property type="component" value="Unassembled WGS sequence"/>
</dbReference>
<dbReference type="InterPro" id="IPR004843">
    <property type="entry name" value="Calcineurin-like_PHP"/>
</dbReference>
<dbReference type="PANTHER" id="PTHR46546:SF4">
    <property type="entry name" value="SHEWANELLA-LIKE PROTEIN PHOSPHATASE 1"/>
    <property type="match status" value="1"/>
</dbReference>
<sequence length="442" mass="50121">MQTPIPAIIDSPYHKEALERIPNEWVSWPIDKESRNANALAKTDLPTKHWKKKMKWPRRPVVFISDPHADAEAFEMSLIAAGVIERKGAGLQNFKLTKYGKSVEVVIGGDCLDKGPSNLDLLRSIAYLYRRKKADVTLLAGNHDLRLRMGLLAIARKKDVGNQHLFVRMGKKIVPLFKEVFEQYLDGKKWDKNVPDEATCRKRLFPNEEWFSEFPFHAAGFLTAEGIDREVRKMQSKVEKFEQHCLAAGLTLRHVYAASMKCQALFLDKKGEFAWFFRKMELVSKRGSFLFLHAGLDDSMGQILLKSGTKYANKAFHRNLKRKDLFGFYYSSIANTFRTKYRDADLPLTSRGVHAIHKAGIKFVVQGHVNRKHGQRVAIKKGLVHFEADITLDTNSRIAEGLSGIGMGATVIDKTHGVVGISCDYPAVKVLSPKELKHIYVE</sequence>
<dbReference type="Pfam" id="PF00149">
    <property type="entry name" value="Metallophos"/>
    <property type="match status" value="1"/>
</dbReference>
<name>A0A370U6P4_9GAMM</name>
<keyword evidence="3" id="KW-1185">Reference proteome</keyword>
<dbReference type="OrthoDB" id="7330247at2"/>
<accession>A0A370U6P4</accession>
<gene>
    <name evidence="2" type="ORF">DN730_14005</name>
</gene>
<protein>
    <submittedName>
        <fullName evidence="2">Metallophosphoesterase</fullName>
    </submittedName>
</protein>
<dbReference type="RefSeq" id="WP_115468775.1">
    <property type="nucleotide sequence ID" value="NZ_QKRA01000007.1"/>
</dbReference>
<dbReference type="AlphaFoldDB" id="A0A370U6P4"/>
<evidence type="ECO:0000259" key="1">
    <source>
        <dbReference type="Pfam" id="PF00149"/>
    </source>
</evidence>
<proteinExistence type="predicted"/>
<reference evidence="2 3" key="1">
    <citation type="submission" date="2018-06" db="EMBL/GenBank/DDBJ databases">
        <title>Marinomonas sp. YLB-05 draft genome sequence.</title>
        <authorList>
            <person name="Yu L."/>
            <person name="Tang X."/>
        </authorList>
    </citation>
    <scope>NUCLEOTIDE SEQUENCE [LARGE SCALE GENOMIC DNA]</scope>
    <source>
        <strain evidence="2 3">YLB-05</strain>
    </source>
</reference>
<evidence type="ECO:0000313" key="3">
    <source>
        <dbReference type="Proteomes" id="UP000254326"/>
    </source>
</evidence>
<comment type="caution">
    <text evidence="2">The sequence shown here is derived from an EMBL/GenBank/DDBJ whole genome shotgun (WGS) entry which is preliminary data.</text>
</comment>
<dbReference type="InterPro" id="IPR029052">
    <property type="entry name" value="Metallo-depent_PP-like"/>
</dbReference>
<dbReference type="EMBL" id="QKRA01000007">
    <property type="protein sequence ID" value="RDL43447.1"/>
    <property type="molecule type" value="Genomic_DNA"/>
</dbReference>
<evidence type="ECO:0000313" key="2">
    <source>
        <dbReference type="EMBL" id="RDL43447.1"/>
    </source>
</evidence>
<dbReference type="GO" id="GO:0016787">
    <property type="term" value="F:hydrolase activity"/>
    <property type="evidence" value="ECO:0007669"/>
    <property type="project" value="InterPro"/>
</dbReference>
<dbReference type="Gene3D" id="3.60.21.10">
    <property type="match status" value="1"/>
</dbReference>
<dbReference type="SUPFAM" id="SSF56300">
    <property type="entry name" value="Metallo-dependent phosphatases"/>
    <property type="match status" value="1"/>
</dbReference>